<dbReference type="InterPro" id="IPR036034">
    <property type="entry name" value="PDZ_sf"/>
</dbReference>
<dbReference type="SMART" id="SM00228">
    <property type="entry name" value="PDZ"/>
    <property type="match status" value="1"/>
</dbReference>
<reference evidence="3 4" key="1">
    <citation type="submission" date="2018-11" db="EMBL/GenBank/DDBJ databases">
        <title>Rufibacter latericius sp. nov., isolated from water in Baiyang Lake.</title>
        <authorList>
            <person name="Yang Y."/>
        </authorList>
    </citation>
    <scope>NUCLEOTIDE SEQUENCE [LARGE SCALE GENOMIC DNA]</scope>
    <source>
        <strain evidence="3 4">R-22-1c-1</strain>
    </source>
</reference>
<name>A0A3M9N1V9_9BACT</name>
<dbReference type="InterPro" id="IPR001478">
    <property type="entry name" value="PDZ"/>
</dbReference>
<dbReference type="InterPro" id="IPR021109">
    <property type="entry name" value="Peptidase_aspartic_dom_sf"/>
</dbReference>
<protein>
    <submittedName>
        <fullName evidence="3">PDZ domain-containing protein</fullName>
    </submittedName>
</protein>
<feature type="domain" description="PDZ" evidence="2">
    <location>
        <begin position="357"/>
        <end position="386"/>
    </location>
</feature>
<dbReference type="Gene3D" id="2.40.70.10">
    <property type="entry name" value="Acid Proteases"/>
    <property type="match status" value="2"/>
</dbReference>
<sequence>MGIPLQKTLSQGFMILMLLCTMVMSPLFLWGQTVSLEDDGLKFKFNRKRARIPFTLVHNLIIIPIRINNSNPLNFVVDTGVDRTLLMEIGQFDTITLNNVEKLFLRGLGSGDGIQAMLSSGNSISFSGVESNNQKVLMLEQNIFNLSSRLGMEVHGIIGYPLFKDFVVEIDYENKVMTLYKPGTYPQKKIDKSSIVPLEIEASKPYVNVMANFPDGKQYPLRLIVDSGMSSSMLLYPPTLPEAKVPDKKIEAYLGRGLNGDIHGEIARLEALQLGEFTLNRPPACFPDSMSIRHALGLNNRNGNLGADVLLRFKVVFDYNNSRMLLQPNRKFKTPFYYNLSGLELLSPIPGFNFYTVAQVIPNSPAQRAGLEAGDAILSINGIDCIDKSLGEILEMFQTYPKRRLQLKVSRQYKSFNTTLHLQDLI</sequence>
<keyword evidence="1" id="KW-1133">Transmembrane helix</keyword>
<dbReference type="PROSITE" id="PS50106">
    <property type="entry name" value="PDZ"/>
    <property type="match status" value="1"/>
</dbReference>
<evidence type="ECO:0000256" key="1">
    <source>
        <dbReference type="SAM" id="Phobius"/>
    </source>
</evidence>
<evidence type="ECO:0000313" key="3">
    <source>
        <dbReference type="EMBL" id="RNI31018.1"/>
    </source>
</evidence>
<accession>A0A3M9N1V9</accession>
<feature type="transmembrane region" description="Helical" evidence="1">
    <location>
        <begin position="12"/>
        <end position="30"/>
    </location>
</feature>
<dbReference type="EMBL" id="RJJD01000001">
    <property type="protein sequence ID" value="RNI31018.1"/>
    <property type="molecule type" value="Genomic_DNA"/>
</dbReference>
<keyword evidence="1" id="KW-0812">Transmembrane</keyword>
<dbReference type="Proteomes" id="UP000272117">
    <property type="component" value="Unassembled WGS sequence"/>
</dbReference>
<dbReference type="AlphaFoldDB" id="A0A3M9N1V9"/>
<gene>
    <name evidence="3" type="ORF">EFB08_00295</name>
</gene>
<dbReference type="OrthoDB" id="3521766at2"/>
<dbReference type="CDD" id="cd00136">
    <property type="entry name" value="PDZ_canonical"/>
    <property type="match status" value="1"/>
</dbReference>
<dbReference type="Pfam" id="PF17820">
    <property type="entry name" value="PDZ_6"/>
    <property type="match status" value="1"/>
</dbReference>
<organism evidence="3 4">
    <name type="scientific">Rufibacter latericius</name>
    <dbReference type="NCBI Taxonomy" id="2487040"/>
    <lineage>
        <taxon>Bacteria</taxon>
        <taxon>Pseudomonadati</taxon>
        <taxon>Bacteroidota</taxon>
        <taxon>Cytophagia</taxon>
        <taxon>Cytophagales</taxon>
        <taxon>Hymenobacteraceae</taxon>
        <taxon>Rufibacter</taxon>
    </lineage>
</organism>
<proteinExistence type="predicted"/>
<evidence type="ECO:0000259" key="2">
    <source>
        <dbReference type="PROSITE" id="PS50106"/>
    </source>
</evidence>
<dbReference type="SUPFAM" id="SSF50156">
    <property type="entry name" value="PDZ domain-like"/>
    <property type="match status" value="1"/>
</dbReference>
<dbReference type="Pfam" id="PF13650">
    <property type="entry name" value="Asp_protease_2"/>
    <property type="match status" value="2"/>
</dbReference>
<keyword evidence="1" id="KW-0472">Membrane</keyword>
<keyword evidence="4" id="KW-1185">Reference proteome</keyword>
<comment type="caution">
    <text evidence="3">The sequence shown here is derived from an EMBL/GenBank/DDBJ whole genome shotgun (WGS) entry which is preliminary data.</text>
</comment>
<dbReference type="Gene3D" id="2.30.42.10">
    <property type="match status" value="1"/>
</dbReference>
<dbReference type="InterPro" id="IPR041489">
    <property type="entry name" value="PDZ_6"/>
</dbReference>
<evidence type="ECO:0000313" key="4">
    <source>
        <dbReference type="Proteomes" id="UP000272117"/>
    </source>
</evidence>